<proteinExistence type="predicted"/>
<dbReference type="Proteomes" id="UP001642487">
    <property type="component" value="Chromosome 10"/>
</dbReference>
<evidence type="ECO:0000313" key="3">
    <source>
        <dbReference type="Proteomes" id="UP001642487"/>
    </source>
</evidence>
<dbReference type="PANTHER" id="PTHR31170">
    <property type="entry name" value="BNAC04G53230D PROTEIN"/>
    <property type="match status" value="1"/>
</dbReference>
<dbReference type="PANTHER" id="PTHR31170:SF25">
    <property type="entry name" value="BNAA09G04570D PROTEIN"/>
    <property type="match status" value="1"/>
</dbReference>
<protein>
    <submittedName>
        <fullName evidence="2">Uncharacterized protein</fullName>
    </submittedName>
</protein>
<accession>A0ABP0XYR3</accession>
<dbReference type="InterPro" id="IPR004158">
    <property type="entry name" value="DUF247_pln"/>
</dbReference>
<keyword evidence="1" id="KW-0812">Transmembrane</keyword>
<dbReference type="Pfam" id="PF03140">
    <property type="entry name" value="DUF247"/>
    <property type="match status" value="1"/>
</dbReference>
<evidence type="ECO:0000313" key="2">
    <source>
        <dbReference type="EMBL" id="CAK9312066.1"/>
    </source>
</evidence>
<dbReference type="EMBL" id="OZ021744">
    <property type="protein sequence ID" value="CAK9312066.1"/>
    <property type="molecule type" value="Genomic_DNA"/>
</dbReference>
<feature type="transmembrane region" description="Helical" evidence="1">
    <location>
        <begin position="504"/>
        <end position="524"/>
    </location>
</feature>
<reference evidence="2 3" key="1">
    <citation type="submission" date="2024-03" db="EMBL/GenBank/DDBJ databases">
        <authorList>
            <person name="Gkanogiannis A."/>
            <person name="Becerra Lopez-Lavalle L."/>
        </authorList>
    </citation>
    <scope>NUCLEOTIDE SEQUENCE [LARGE SCALE GENOMIC DNA]</scope>
</reference>
<keyword evidence="3" id="KW-1185">Reference proteome</keyword>
<gene>
    <name evidence="2" type="ORF">CITCOLO1_LOCUS3742</name>
</gene>
<sequence>MKALDVHEGKENLSSIVRSKSGEKRWVIYINNIIEKELNTNQKTQISSSIFIVPKFLSATKPEDYTPQFLALGPYHHFSQELYNNMERYKLMNISHKLQFNFQYFLSRLSQFDLQIRASYHRRLDLDADTLALIMTIDGLFLLDFLYSKFKNYHDFLILRGKKILSNDDVVVRDIIKLENQIPLFVLKEIYFGMIQCEEGNKLWHDLFDSVLLGFCSEISPLSGGGGGGGVIDCAHVLDVLYRMILQQDLGCSDEEVAAAARNNNNNNNNNYNHSSEFGNSRSGLRNLWKLVMDSVNILRGFKKAFEFIGRLMEVLPVVGGLVSSMGEDSGEDRNRIEDKTPLMEAGIKVPTASQLFETGVSFKPITSIKTIKFDEETVTFFLPVIKISPTSEVILRNLVAYEAMAMPQHSLIFTRYLHLMNNFIDTAEDVKILKDSKILVITDMKKDEEIAILFNGIMANNYSIGLSPAKELDQAINGVNKYYQRRPRVKANRMIKKYVYSSWRILTLIATVLILGLLVLQSFCSVYNCPRLFGTDKIGGSDS</sequence>
<evidence type="ECO:0000256" key="1">
    <source>
        <dbReference type="SAM" id="Phobius"/>
    </source>
</evidence>
<organism evidence="2 3">
    <name type="scientific">Citrullus colocynthis</name>
    <name type="common">colocynth</name>
    <dbReference type="NCBI Taxonomy" id="252529"/>
    <lineage>
        <taxon>Eukaryota</taxon>
        <taxon>Viridiplantae</taxon>
        <taxon>Streptophyta</taxon>
        <taxon>Embryophyta</taxon>
        <taxon>Tracheophyta</taxon>
        <taxon>Spermatophyta</taxon>
        <taxon>Magnoliopsida</taxon>
        <taxon>eudicotyledons</taxon>
        <taxon>Gunneridae</taxon>
        <taxon>Pentapetalae</taxon>
        <taxon>rosids</taxon>
        <taxon>fabids</taxon>
        <taxon>Cucurbitales</taxon>
        <taxon>Cucurbitaceae</taxon>
        <taxon>Benincaseae</taxon>
        <taxon>Citrullus</taxon>
    </lineage>
</organism>
<keyword evidence="1" id="KW-1133">Transmembrane helix</keyword>
<name>A0ABP0XYR3_9ROSI</name>
<keyword evidence="1" id="KW-0472">Membrane</keyword>